<dbReference type="FunFam" id="3.30.1130.10:FF:000003">
    <property type="entry name" value="7,8-dihydroneopterin aldolase"/>
    <property type="match status" value="1"/>
</dbReference>
<dbReference type="SMART" id="SM00905">
    <property type="entry name" value="FolB"/>
    <property type="match status" value="1"/>
</dbReference>
<dbReference type="SUPFAM" id="SSF55620">
    <property type="entry name" value="Tetrahydrobiopterin biosynthesis enzymes-like"/>
    <property type="match status" value="1"/>
</dbReference>
<dbReference type="PANTHER" id="PTHR42844">
    <property type="entry name" value="DIHYDRONEOPTERIN ALDOLASE 1-RELATED"/>
    <property type="match status" value="1"/>
</dbReference>
<organism evidence="8 9">
    <name type="scientific">Microbacterium betulae</name>
    <dbReference type="NCBI Taxonomy" id="2981139"/>
    <lineage>
        <taxon>Bacteria</taxon>
        <taxon>Bacillati</taxon>
        <taxon>Actinomycetota</taxon>
        <taxon>Actinomycetes</taxon>
        <taxon>Micrococcales</taxon>
        <taxon>Microbacteriaceae</taxon>
        <taxon>Microbacterium</taxon>
    </lineage>
</organism>
<dbReference type="NCBIfam" id="TIGR00525">
    <property type="entry name" value="folB"/>
    <property type="match status" value="1"/>
</dbReference>
<dbReference type="CDD" id="cd00534">
    <property type="entry name" value="DHNA_DHNTPE"/>
    <property type="match status" value="1"/>
</dbReference>
<dbReference type="GO" id="GO:0046656">
    <property type="term" value="P:folic acid biosynthetic process"/>
    <property type="evidence" value="ECO:0007669"/>
    <property type="project" value="UniProtKB-UniRule"/>
</dbReference>
<name>A0AA97I6G8_9MICO</name>
<dbReference type="RefSeq" id="WP_317139078.1">
    <property type="nucleotide sequence ID" value="NZ_CP118157.1"/>
</dbReference>
<accession>A0AA97I6G8</accession>
<dbReference type="InterPro" id="IPR006156">
    <property type="entry name" value="Dihydroneopterin_aldolase"/>
</dbReference>
<evidence type="ECO:0000313" key="9">
    <source>
        <dbReference type="Proteomes" id="UP001305498"/>
    </source>
</evidence>
<comment type="function">
    <text evidence="6">Catalyzes the conversion of 7,8-dihydroneopterin to 6-hydroxymethyl-7,8-dihydropterin.</text>
</comment>
<reference evidence="8 9" key="1">
    <citation type="submission" date="2023-02" db="EMBL/GenBank/DDBJ databases">
        <title>Microbacterium betulae sp. nov., isolated from birch wood.</title>
        <authorList>
            <person name="Pasciak M."/>
            <person name="Pawlik K.J."/>
            <person name="Martynowski D."/>
            <person name="Laczmanski L."/>
            <person name="Ciekot J."/>
            <person name="Szponar B."/>
            <person name="Wojcik-Fatla A."/>
            <person name="Mackiewicz B."/>
            <person name="Farian E."/>
            <person name="Cholewa G."/>
            <person name="Cholewa A."/>
            <person name="Dutkiewicz J."/>
        </authorList>
    </citation>
    <scope>NUCLEOTIDE SEQUENCE [LARGE SCALE GENOMIC DNA]</scope>
    <source>
        <strain evidence="8 9">AB</strain>
    </source>
</reference>
<dbReference type="Gene3D" id="3.30.1130.10">
    <property type="match status" value="1"/>
</dbReference>
<dbReference type="NCBIfam" id="TIGR00526">
    <property type="entry name" value="folB_dom"/>
    <property type="match status" value="1"/>
</dbReference>
<dbReference type="GO" id="GO:0004150">
    <property type="term" value="F:dihydroneopterin aldolase activity"/>
    <property type="evidence" value="ECO:0007669"/>
    <property type="project" value="UniProtKB-UniRule"/>
</dbReference>
<dbReference type="InterPro" id="IPR043133">
    <property type="entry name" value="GTP-CH-I_C/QueF"/>
</dbReference>
<protein>
    <recommendedName>
        <fullName evidence="6">7,8-dihydroneopterin aldolase</fullName>
        <ecNumber evidence="6">4.1.2.25</ecNumber>
    </recommendedName>
</protein>
<evidence type="ECO:0000256" key="4">
    <source>
        <dbReference type="ARBA" id="ARBA00022909"/>
    </source>
</evidence>
<gene>
    <name evidence="8" type="primary">folB</name>
    <name evidence="8" type="ORF">N8K70_14595</name>
</gene>
<dbReference type="AlphaFoldDB" id="A0AA97I6G8"/>
<dbReference type="EMBL" id="CP118157">
    <property type="protein sequence ID" value="WOF22607.1"/>
    <property type="molecule type" value="Genomic_DNA"/>
</dbReference>
<evidence type="ECO:0000256" key="2">
    <source>
        <dbReference type="ARBA" id="ARBA00005013"/>
    </source>
</evidence>
<comment type="catalytic activity">
    <reaction evidence="1 6">
        <text>7,8-dihydroneopterin = 6-hydroxymethyl-7,8-dihydropterin + glycolaldehyde</text>
        <dbReference type="Rhea" id="RHEA:10540"/>
        <dbReference type="ChEBI" id="CHEBI:17001"/>
        <dbReference type="ChEBI" id="CHEBI:17071"/>
        <dbReference type="ChEBI" id="CHEBI:44841"/>
        <dbReference type="EC" id="4.1.2.25"/>
    </reaction>
</comment>
<dbReference type="GO" id="GO:0005737">
    <property type="term" value="C:cytoplasm"/>
    <property type="evidence" value="ECO:0007669"/>
    <property type="project" value="TreeGrafter"/>
</dbReference>
<keyword evidence="5 6" id="KW-0456">Lyase</keyword>
<evidence type="ECO:0000256" key="3">
    <source>
        <dbReference type="ARBA" id="ARBA00005708"/>
    </source>
</evidence>
<dbReference type="Pfam" id="PF02152">
    <property type="entry name" value="FolB"/>
    <property type="match status" value="1"/>
</dbReference>
<sequence>MHPLDLIELTGLTAFGRHGVFAHEREEGQEFTVDLRLSLATARAAETDDVADTVHYGELAEKVVAIVSGEPVNLIETLAHRIADAVLEDERVIFAAVTVHKPHAPIRAPFADVSVTVHGSVRERVEAFNRSLE</sequence>
<evidence type="ECO:0000256" key="5">
    <source>
        <dbReference type="ARBA" id="ARBA00023239"/>
    </source>
</evidence>
<dbReference type="InterPro" id="IPR006157">
    <property type="entry name" value="FolB_dom"/>
</dbReference>
<dbReference type="EC" id="4.1.2.25" evidence="6"/>
<dbReference type="Proteomes" id="UP001305498">
    <property type="component" value="Chromosome"/>
</dbReference>
<evidence type="ECO:0000313" key="8">
    <source>
        <dbReference type="EMBL" id="WOF22607.1"/>
    </source>
</evidence>
<evidence type="ECO:0000256" key="1">
    <source>
        <dbReference type="ARBA" id="ARBA00001353"/>
    </source>
</evidence>
<dbReference type="KEGG" id="mbet:N8K70_14595"/>
<proteinExistence type="inferred from homology"/>
<keyword evidence="9" id="KW-1185">Reference proteome</keyword>
<comment type="similarity">
    <text evidence="3 6">Belongs to the DHNA family.</text>
</comment>
<evidence type="ECO:0000256" key="6">
    <source>
        <dbReference type="RuleBase" id="RU362079"/>
    </source>
</evidence>
<dbReference type="PANTHER" id="PTHR42844:SF1">
    <property type="entry name" value="DIHYDRONEOPTERIN ALDOLASE 1-RELATED"/>
    <property type="match status" value="1"/>
</dbReference>
<comment type="pathway">
    <text evidence="2 6">Cofactor biosynthesis; tetrahydrofolate biosynthesis; 2-amino-4-hydroxy-6-hydroxymethyl-7,8-dihydropteridine diphosphate from 7,8-dihydroneopterin triphosphate: step 3/4.</text>
</comment>
<dbReference type="GO" id="GO:0046654">
    <property type="term" value="P:tetrahydrofolate biosynthetic process"/>
    <property type="evidence" value="ECO:0007669"/>
    <property type="project" value="UniProtKB-UniRule"/>
</dbReference>
<feature type="domain" description="Dihydroneopterin aldolase/epimerase" evidence="7">
    <location>
        <begin position="7"/>
        <end position="119"/>
    </location>
</feature>
<keyword evidence="4 6" id="KW-0289">Folate biosynthesis</keyword>
<evidence type="ECO:0000259" key="7">
    <source>
        <dbReference type="SMART" id="SM00905"/>
    </source>
</evidence>